<dbReference type="EC" id="2.1.1.10" evidence="8"/>
<dbReference type="GO" id="GO:0032259">
    <property type="term" value="P:methylation"/>
    <property type="evidence" value="ECO:0007669"/>
    <property type="project" value="UniProtKB-KW"/>
</dbReference>
<dbReference type="RefSeq" id="WP_165010101.1">
    <property type="nucleotide sequence ID" value="NZ_CP064954.1"/>
</dbReference>
<dbReference type="GO" id="GO:0033528">
    <property type="term" value="P:S-methylmethionine cycle"/>
    <property type="evidence" value="ECO:0007669"/>
    <property type="project" value="TreeGrafter"/>
</dbReference>
<dbReference type="PANTHER" id="PTHR46015:SF1">
    <property type="entry name" value="HOMOCYSTEINE S-METHYLTRANSFERASE-LIKE ISOFORM 1"/>
    <property type="match status" value="1"/>
</dbReference>
<dbReference type="GO" id="GO:0008270">
    <property type="term" value="F:zinc ion binding"/>
    <property type="evidence" value="ECO:0007669"/>
    <property type="project" value="InterPro"/>
</dbReference>
<evidence type="ECO:0000259" key="7">
    <source>
        <dbReference type="PROSITE" id="PS50970"/>
    </source>
</evidence>
<evidence type="ECO:0000256" key="4">
    <source>
        <dbReference type="ARBA" id="ARBA00022833"/>
    </source>
</evidence>
<dbReference type="Proteomes" id="UP000594681">
    <property type="component" value="Chromosome"/>
</dbReference>
<dbReference type="InterPro" id="IPR017226">
    <property type="entry name" value="BHMT-like"/>
</dbReference>
<dbReference type="InterPro" id="IPR036589">
    <property type="entry name" value="HCY_dom_sf"/>
</dbReference>
<accession>A0A7T0KEH4</accession>
<keyword evidence="1 6" id="KW-0489">Methyltransferase</keyword>
<keyword evidence="2 6" id="KW-0808">Transferase</keyword>
<dbReference type="GO" id="GO:0008898">
    <property type="term" value="F:S-adenosylmethionine-homocysteine S-methyltransferase activity"/>
    <property type="evidence" value="ECO:0007669"/>
    <property type="project" value="TreeGrafter"/>
</dbReference>
<evidence type="ECO:0000313" key="9">
    <source>
        <dbReference type="Proteomes" id="UP000594681"/>
    </source>
</evidence>
<evidence type="ECO:0000256" key="1">
    <source>
        <dbReference type="ARBA" id="ARBA00022603"/>
    </source>
</evidence>
<dbReference type="InterPro" id="IPR051486">
    <property type="entry name" value="Hcy_S-methyltransferase"/>
</dbReference>
<dbReference type="GO" id="GO:0009086">
    <property type="term" value="P:methionine biosynthetic process"/>
    <property type="evidence" value="ECO:0007669"/>
    <property type="project" value="InterPro"/>
</dbReference>
<keyword evidence="9" id="KW-1185">Reference proteome</keyword>
<dbReference type="PROSITE" id="PS50970">
    <property type="entry name" value="HCY"/>
    <property type="match status" value="1"/>
</dbReference>
<feature type="binding site" evidence="5 6">
    <location>
        <position position="223"/>
    </location>
    <ligand>
        <name>Zn(2+)</name>
        <dbReference type="ChEBI" id="CHEBI:29105"/>
    </ligand>
</feature>
<dbReference type="InterPro" id="IPR003726">
    <property type="entry name" value="HCY_dom"/>
</dbReference>
<keyword evidence="3 5" id="KW-0479">Metal-binding</keyword>
<comment type="cofactor">
    <cofactor evidence="5">
        <name>Zn(2+)</name>
        <dbReference type="ChEBI" id="CHEBI:29105"/>
    </cofactor>
    <text evidence="5">Binds 1 zinc ion per subunit.</text>
</comment>
<dbReference type="NCBIfam" id="NF007020">
    <property type="entry name" value="PRK09485.1"/>
    <property type="match status" value="1"/>
</dbReference>
<evidence type="ECO:0000256" key="2">
    <source>
        <dbReference type="ARBA" id="ARBA00022679"/>
    </source>
</evidence>
<dbReference type="EMBL" id="CP064954">
    <property type="protein sequence ID" value="QPK78790.1"/>
    <property type="molecule type" value="Genomic_DNA"/>
</dbReference>
<feature type="domain" description="Hcy-binding" evidence="7">
    <location>
        <begin position="1"/>
        <end position="304"/>
    </location>
</feature>
<gene>
    <name evidence="8" type="primary">mmuM</name>
    <name evidence="8" type="ORF">G7Y31_09645</name>
</gene>
<proteinExistence type="predicted"/>
<dbReference type="AlphaFoldDB" id="A0A7T0KEH4"/>
<evidence type="ECO:0000313" key="8">
    <source>
        <dbReference type="EMBL" id="QPK78790.1"/>
    </source>
</evidence>
<dbReference type="PANTHER" id="PTHR46015">
    <property type="entry name" value="ZGC:172121"/>
    <property type="match status" value="1"/>
</dbReference>
<dbReference type="SUPFAM" id="SSF82282">
    <property type="entry name" value="Homocysteine S-methyltransferase"/>
    <property type="match status" value="1"/>
</dbReference>
<reference evidence="8 9" key="1">
    <citation type="submission" date="2020-11" db="EMBL/GenBank/DDBJ databases">
        <title>Corynebacterium sp. ZJ-599.</title>
        <authorList>
            <person name="Zhou J."/>
        </authorList>
    </citation>
    <scope>NUCLEOTIDE SEQUENCE [LARGE SCALE GENOMIC DNA]</scope>
    <source>
        <strain evidence="8 9">ZJ-599</strain>
    </source>
</reference>
<evidence type="ECO:0000256" key="5">
    <source>
        <dbReference type="PIRSR" id="PIRSR037505-2"/>
    </source>
</evidence>
<sequence>MADFRIPLLFDGGLGTHLEARGNDISGALWSAAILRDNPAEVAAAHADFFAAGAQVATTCSYQVSFEALGEEAEVLLRRSVALARQSADAAASGSTAATAAPDGPAATAAPRGRGLVAASIGPYGAGPGEGTDYDGAYGIGKLALRQWHARRVRVLADTDADFLLAETIPNLDEVAVLLELLDAQPKPYALSITGVLAQDPRQVERVVALAADSGVGALGVNCCSAETAIAVIRQYAAATDLPLLAYPNSGEEWDHRARTWRRLSPQAMGLVEAAAALRDAGATHLGGCCRVTPAQIAALADRG</sequence>
<dbReference type="Pfam" id="PF02574">
    <property type="entry name" value="S-methyl_trans"/>
    <property type="match status" value="1"/>
</dbReference>
<dbReference type="PIRSF" id="PIRSF037505">
    <property type="entry name" value="Betaine_HMT"/>
    <property type="match status" value="1"/>
</dbReference>
<evidence type="ECO:0000256" key="6">
    <source>
        <dbReference type="PROSITE-ProRule" id="PRU00333"/>
    </source>
</evidence>
<evidence type="ECO:0000256" key="3">
    <source>
        <dbReference type="ARBA" id="ARBA00022723"/>
    </source>
</evidence>
<dbReference type="Gene3D" id="3.20.20.330">
    <property type="entry name" value="Homocysteine-binding-like domain"/>
    <property type="match status" value="1"/>
</dbReference>
<keyword evidence="4 5" id="KW-0862">Zinc</keyword>
<feature type="binding site" evidence="6">
    <location>
        <position position="290"/>
    </location>
    <ligand>
        <name>Zn(2+)</name>
        <dbReference type="ChEBI" id="CHEBI:29105"/>
    </ligand>
</feature>
<dbReference type="KEGG" id="cliz:G7Y31_09645"/>
<organism evidence="8 9">
    <name type="scientific">Corynebacterium lizhenjunii</name>
    <dbReference type="NCBI Taxonomy" id="2709394"/>
    <lineage>
        <taxon>Bacteria</taxon>
        <taxon>Bacillati</taxon>
        <taxon>Actinomycetota</taxon>
        <taxon>Actinomycetes</taxon>
        <taxon>Mycobacteriales</taxon>
        <taxon>Corynebacteriaceae</taxon>
        <taxon>Corynebacterium</taxon>
    </lineage>
</organism>
<feature type="binding site" evidence="6">
    <location>
        <position position="289"/>
    </location>
    <ligand>
        <name>Zn(2+)</name>
        <dbReference type="ChEBI" id="CHEBI:29105"/>
    </ligand>
</feature>
<name>A0A7T0KEH4_9CORY</name>
<protein>
    <submittedName>
        <fullName evidence="8">Homocysteine S-methyltransferase</fullName>
        <ecNumber evidence="8">2.1.1.10</ecNumber>
    </submittedName>
</protein>